<dbReference type="Gene3D" id="1.10.260.40">
    <property type="entry name" value="lambda repressor-like DNA-binding domains"/>
    <property type="match status" value="1"/>
</dbReference>
<evidence type="ECO:0000256" key="1">
    <source>
        <dbReference type="ARBA" id="ARBA00023125"/>
    </source>
</evidence>
<accession>A0A6B3IYA8</accession>
<keyword evidence="1" id="KW-0238">DNA-binding</keyword>
<dbReference type="SMART" id="SM00530">
    <property type="entry name" value="HTH_XRE"/>
    <property type="match status" value="1"/>
</dbReference>
<evidence type="ECO:0000313" key="3">
    <source>
        <dbReference type="EMBL" id="NEF40096.1"/>
    </source>
</evidence>
<proteinExistence type="predicted"/>
<comment type="caution">
    <text evidence="3">The sequence shown here is derived from an EMBL/GenBank/DDBJ whole genome shotgun (WGS) entry which is preliminary data.</text>
</comment>
<dbReference type="InterPro" id="IPR010982">
    <property type="entry name" value="Lambda_DNA-bd_dom_sf"/>
</dbReference>
<organism evidence="3">
    <name type="scientific">Staphylococcus aureus</name>
    <dbReference type="NCBI Taxonomy" id="1280"/>
    <lineage>
        <taxon>Bacteria</taxon>
        <taxon>Bacillati</taxon>
        <taxon>Bacillota</taxon>
        <taxon>Bacilli</taxon>
        <taxon>Bacillales</taxon>
        <taxon>Staphylococcaceae</taxon>
        <taxon>Staphylococcus</taxon>
    </lineage>
</organism>
<dbReference type="GO" id="GO:0003677">
    <property type="term" value="F:DNA binding"/>
    <property type="evidence" value="ECO:0007669"/>
    <property type="project" value="UniProtKB-KW"/>
</dbReference>
<dbReference type="AlphaFoldDB" id="A0A6B3IYA8"/>
<evidence type="ECO:0000259" key="2">
    <source>
        <dbReference type="PROSITE" id="PS50943"/>
    </source>
</evidence>
<dbReference type="SUPFAM" id="SSF47413">
    <property type="entry name" value="lambda repressor-like DNA-binding domains"/>
    <property type="match status" value="1"/>
</dbReference>
<dbReference type="InterPro" id="IPR001387">
    <property type="entry name" value="Cro/C1-type_HTH"/>
</dbReference>
<dbReference type="RefSeq" id="WP_162636514.1">
    <property type="nucleotide sequence ID" value="NZ_JAAFND010000052.1"/>
</dbReference>
<dbReference type="CDD" id="cd00093">
    <property type="entry name" value="HTH_XRE"/>
    <property type="match status" value="1"/>
</dbReference>
<reference evidence="3" key="1">
    <citation type="journal article" date="2020" name="Antimicrob. Agents Chemother.">
        <title>Novel insights into the classification of staphylococcal beta-lactamases in relation to the cefazolin inoculum effect.</title>
        <authorList>
            <person name="Carvajal L.P."/>
            <person name="Rincon S."/>
            <person name="Echeverri A."/>
            <person name="Porras J."/>
            <person name="Rios R."/>
            <person name="Ordonez K."/>
            <person name="Seas C."/>
            <person name="Gomez-Villegas S."/>
            <person name="Diaz L."/>
            <person name="Arias C.A."/>
            <person name="Reyes J."/>
        </authorList>
    </citation>
    <scope>NUCLEOTIDE SEQUENCE</scope>
    <source>
        <strain evidence="3">5420</strain>
    </source>
</reference>
<dbReference type="Pfam" id="PF01381">
    <property type="entry name" value="HTH_3"/>
    <property type="match status" value="1"/>
</dbReference>
<gene>
    <name evidence="3" type="ORF">G0004_06310</name>
</gene>
<dbReference type="PROSITE" id="PS50943">
    <property type="entry name" value="HTH_CROC1"/>
    <property type="match status" value="1"/>
</dbReference>
<protein>
    <submittedName>
        <fullName evidence="3">Helix-turn-helix transcriptional regulator</fullName>
    </submittedName>
</protein>
<dbReference type="PANTHER" id="PTHR46558:SF4">
    <property type="entry name" value="DNA-BIDING PHAGE PROTEIN"/>
    <property type="match status" value="1"/>
</dbReference>
<dbReference type="PANTHER" id="PTHR46558">
    <property type="entry name" value="TRACRIPTIONAL REGULATORY PROTEIN-RELATED-RELATED"/>
    <property type="match status" value="1"/>
</dbReference>
<sequence length="70" mass="7977">MTKLTIKALRINNDMNQQDVADILGVSKPTVIKWEKGEVEPKGLVIYALAKLYNVEIEDIDIRQKILKPN</sequence>
<name>A0A6B3IYA8_STAAU</name>
<feature type="domain" description="HTH cro/C1-type" evidence="2">
    <location>
        <begin position="6"/>
        <end position="60"/>
    </location>
</feature>
<dbReference type="EMBL" id="JAAGRA010000019">
    <property type="protein sequence ID" value="NEF40096.1"/>
    <property type="molecule type" value="Genomic_DNA"/>
</dbReference>